<dbReference type="AlphaFoldDB" id="A0A383F2P5"/>
<organism evidence="2">
    <name type="scientific">marine metagenome</name>
    <dbReference type="NCBI Taxonomy" id="408172"/>
    <lineage>
        <taxon>unclassified sequences</taxon>
        <taxon>metagenomes</taxon>
        <taxon>ecological metagenomes</taxon>
    </lineage>
</organism>
<proteinExistence type="predicted"/>
<gene>
    <name evidence="2" type="ORF">METZ01_LOCUS516115</name>
</gene>
<dbReference type="EMBL" id="UINC01230935">
    <property type="protein sequence ID" value="SVE63261.1"/>
    <property type="molecule type" value="Genomic_DNA"/>
</dbReference>
<dbReference type="InterPro" id="IPR050177">
    <property type="entry name" value="Lipid_A_modif_metabolic_enz"/>
</dbReference>
<name>A0A383F2P5_9ZZZZ</name>
<protein>
    <recommendedName>
        <fullName evidence="1">NAD-dependent epimerase/dehydratase domain-containing protein</fullName>
    </recommendedName>
</protein>
<feature type="non-terminal residue" evidence="2">
    <location>
        <position position="201"/>
    </location>
</feature>
<accession>A0A383F2P5</accession>
<reference evidence="2" key="1">
    <citation type="submission" date="2018-05" db="EMBL/GenBank/DDBJ databases">
        <authorList>
            <person name="Lanie J.A."/>
            <person name="Ng W.-L."/>
            <person name="Kazmierczak K.M."/>
            <person name="Andrzejewski T.M."/>
            <person name="Davidsen T.M."/>
            <person name="Wayne K.J."/>
            <person name="Tettelin H."/>
            <person name="Glass J.I."/>
            <person name="Rusch D."/>
            <person name="Podicherti R."/>
            <person name="Tsui H.-C.T."/>
            <person name="Winkler M.E."/>
        </authorList>
    </citation>
    <scope>NUCLEOTIDE SEQUENCE</scope>
</reference>
<sequence length="201" mass="20836">MVSRVVVTGSTGAVGRETCVGLAAAGYEVIGLDRRSSISPAPGIELRTVDLAVTDLRAQLADVDVVVHLAAGVTAGDSGVDVGRDRLAVVERLLAAASDAGVTHLVVRSSAMVYGAWPDNPVPLTEDAPVRPCPDFAFAAHRARMEELATEWVAESDGRSLTMLRNAVTVAEERPGGLATVIGAAASIRSDEGDPLGQFLH</sequence>
<dbReference type="InterPro" id="IPR001509">
    <property type="entry name" value="Epimerase_deHydtase"/>
</dbReference>
<evidence type="ECO:0000313" key="2">
    <source>
        <dbReference type="EMBL" id="SVE63261.1"/>
    </source>
</evidence>
<dbReference type="PANTHER" id="PTHR43245">
    <property type="entry name" value="BIFUNCTIONAL POLYMYXIN RESISTANCE PROTEIN ARNA"/>
    <property type="match status" value="1"/>
</dbReference>
<feature type="domain" description="NAD-dependent epimerase/dehydratase" evidence="1">
    <location>
        <begin position="5"/>
        <end position="173"/>
    </location>
</feature>
<dbReference type="SUPFAM" id="SSF51735">
    <property type="entry name" value="NAD(P)-binding Rossmann-fold domains"/>
    <property type="match status" value="1"/>
</dbReference>
<dbReference type="Gene3D" id="3.40.50.720">
    <property type="entry name" value="NAD(P)-binding Rossmann-like Domain"/>
    <property type="match status" value="1"/>
</dbReference>
<dbReference type="Pfam" id="PF01370">
    <property type="entry name" value="Epimerase"/>
    <property type="match status" value="1"/>
</dbReference>
<dbReference type="InterPro" id="IPR036291">
    <property type="entry name" value="NAD(P)-bd_dom_sf"/>
</dbReference>
<evidence type="ECO:0000259" key="1">
    <source>
        <dbReference type="Pfam" id="PF01370"/>
    </source>
</evidence>